<evidence type="ECO:0000313" key="11">
    <source>
        <dbReference type="Proteomes" id="UP000070412"/>
    </source>
</evidence>
<dbReference type="PROSITE" id="PS50252">
    <property type="entry name" value="TBOX_3"/>
    <property type="match status" value="1"/>
</dbReference>
<feature type="region of interest" description="Disordered" evidence="7">
    <location>
        <begin position="397"/>
        <end position="512"/>
    </location>
</feature>
<dbReference type="EMBL" id="WVUK01000058">
    <property type="protein sequence ID" value="KAF7491677.1"/>
    <property type="molecule type" value="Genomic_DNA"/>
</dbReference>
<feature type="region of interest" description="Disordered" evidence="7">
    <location>
        <begin position="260"/>
        <end position="310"/>
    </location>
</feature>
<gene>
    <name evidence="9" type="ORF">SSS_7874</name>
</gene>
<feature type="compositionally biased region" description="Polar residues" evidence="7">
    <location>
        <begin position="60"/>
        <end position="72"/>
    </location>
</feature>
<feature type="region of interest" description="Disordered" evidence="7">
    <location>
        <begin position="1039"/>
        <end position="1065"/>
    </location>
</feature>
<dbReference type="EnsemblMetazoa" id="SSS_7874s_mrna">
    <property type="protein sequence ID" value="KAF7491677.1"/>
    <property type="gene ID" value="SSS_7874"/>
</dbReference>
<dbReference type="PANTHER" id="PTHR11267:SF190">
    <property type="entry name" value="T-BOX TRANSCRIPTION FACTOR TBX20"/>
    <property type="match status" value="1"/>
</dbReference>
<dbReference type="InterPro" id="IPR001699">
    <property type="entry name" value="TF_T-box"/>
</dbReference>
<evidence type="ECO:0000256" key="6">
    <source>
        <dbReference type="PROSITE-ProRule" id="PRU00201"/>
    </source>
</evidence>
<dbReference type="CDD" id="cd20193">
    <property type="entry name" value="T-box_TBX20-like"/>
    <property type="match status" value="1"/>
</dbReference>
<dbReference type="GO" id="GO:0045893">
    <property type="term" value="P:positive regulation of DNA-templated transcription"/>
    <property type="evidence" value="ECO:0007669"/>
    <property type="project" value="InterPro"/>
</dbReference>
<evidence type="ECO:0000256" key="1">
    <source>
        <dbReference type="ARBA" id="ARBA00004123"/>
    </source>
</evidence>
<dbReference type="PANTHER" id="PTHR11267">
    <property type="entry name" value="T-BOX PROTEIN-RELATED"/>
    <property type="match status" value="1"/>
</dbReference>
<dbReference type="InterPro" id="IPR046360">
    <property type="entry name" value="T-box_DNA-bd"/>
</dbReference>
<sequence length="1065" mass="117931">MIMLDLPESSTLVAREKPYIGPAMESLKPSKKKKIKTSMSATTASSSAAATTTTTTTSSNSFETKNDTTINHRFTIRKQTNEEKNVQYDEDADDDNDGEGDDNQENLEPHQHTQSLKRKRSLSDSNQTDELIKSEPFDSSPSLTASIAASASVLASTATTTNTTNINRCFNPNTKSTGVDGDVLDAHLFSSSEKNFSQKNQFDPSTINSFNQKQYPFCITNNHQTILNNQEKSLGSRSTDFSINAIIGNQNDQAIQNRQQMFQHQNHHHQHPLQRPSPQPGMTAETATSQPKKVLNMPTSSTLPLTSYNSSQTLPNSSAFEALNFEYSNHHPHHSVSKSNETNPIKSSMEALMINTSIYQHSQSHFPQSLSTTSSSSHLAFLGDNLVHQSHMNRKPIVRESSLSPSTVSSIDSSSNDNQNHLSTMKKSLQKSSSTINRQHQPNSSSSSSSLAVVVDSPRSNSCRDSPSPSPSTSSSSTTSKEHTSSPRNGKESRNSTSGSPATTSSSSMSNNPYANLLKPKFNCDELAKVECHLENKELWDKFHELGTEMIITKTGRRMFPTLRCSFSGIETVVANLNSQQQHHHHLPHHHHHHHHSHHHQDVRFLVLMDIVPMDNKRYRYAYHRSSWLVAGKADPPSPTRLYLHPDTPYTVEQLRKQVISFEKVKLTNNEMDKSGHIVLNSMHRYQPRIHLIIRKNPQYFNAPVHDLESELHRTFVFPETVFTAVTAYQNQLITKLKIDSNPFAKGFRDSSRLTDLERETMESLMTDQCMFAARSFFGPTFGLPPMPGYPDLTEPRMANFLRERAMMFGFGGGPMPGPNQTTPPISSPNSFMSSTTTPVNPQSQISQINGPNNLPVESIPFGLNVPPMYYPIPSGNKSTPAQSTPSIPVPNTPTMEQLNQIFLQNQWYALMANSAQTNPSGRIPLGSSISGPLLSTISNGTNLAAQLAANPQLWAAAFYGSNVHNNLEQSKNDSLTKSLIASPEMFLKTMNENRVMKTLPSNDSVMMELSPNSKSNDSDIKIPISSSKSTAITASTTTFLNTPTNNSNRSLEKSIKQQSTEATA</sequence>
<feature type="domain" description="T-box" evidence="8">
    <location>
        <begin position="534"/>
        <end position="750"/>
    </location>
</feature>
<dbReference type="SUPFAM" id="SSF49417">
    <property type="entry name" value="p53-like transcription factors"/>
    <property type="match status" value="1"/>
</dbReference>
<dbReference type="PROSITE" id="PS01283">
    <property type="entry name" value="TBOX_1"/>
    <property type="match status" value="1"/>
</dbReference>
<dbReference type="GO" id="GO:0001708">
    <property type="term" value="P:cell fate specification"/>
    <property type="evidence" value="ECO:0007669"/>
    <property type="project" value="TreeGrafter"/>
</dbReference>
<dbReference type="GO" id="GO:0000978">
    <property type="term" value="F:RNA polymerase II cis-regulatory region sequence-specific DNA binding"/>
    <property type="evidence" value="ECO:0007669"/>
    <property type="project" value="InterPro"/>
</dbReference>
<feature type="compositionally biased region" description="Low complexity" evidence="7">
    <location>
        <begin position="495"/>
        <end position="512"/>
    </location>
</feature>
<feature type="compositionally biased region" description="Polar residues" evidence="7">
    <location>
        <begin position="1040"/>
        <end position="1050"/>
    </location>
</feature>
<dbReference type="Proteomes" id="UP000070412">
    <property type="component" value="Unassembled WGS sequence"/>
</dbReference>
<dbReference type="GO" id="GO:0007507">
    <property type="term" value="P:heart development"/>
    <property type="evidence" value="ECO:0007669"/>
    <property type="project" value="TreeGrafter"/>
</dbReference>
<protein>
    <submittedName>
        <fullName evidence="9">T-box transcription factor TBX20</fullName>
    </submittedName>
</protein>
<evidence type="ECO:0000256" key="5">
    <source>
        <dbReference type="ARBA" id="ARBA00023242"/>
    </source>
</evidence>
<feature type="compositionally biased region" description="Polar residues" evidence="7">
    <location>
        <begin position="416"/>
        <end position="443"/>
    </location>
</feature>
<feature type="compositionally biased region" description="Polar residues" evidence="7">
    <location>
        <begin position="285"/>
        <end position="310"/>
    </location>
</feature>
<dbReference type="AlphaFoldDB" id="A0A834R9R2"/>
<reference evidence="11" key="1">
    <citation type="journal article" date="2020" name="PLoS Negl. Trop. Dis.">
        <title>High-quality nuclear genome for Sarcoptes scabiei-A critical resource for a neglected parasite.</title>
        <authorList>
            <person name="Korhonen P.K."/>
            <person name="Gasser R.B."/>
            <person name="Ma G."/>
            <person name="Wang T."/>
            <person name="Stroehlein A.J."/>
            <person name="Young N.D."/>
            <person name="Ang C.S."/>
            <person name="Fernando D.D."/>
            <person name="Lu H.C."/>
            <person name="Taylor S."/>
            <person name="Reynolds S.L."/>
            <person name="Mofiz E."/>
            <person name="Najaraj S.H."/>
            <person name="Gowda H."/>
            <person name="Madugundu A."/>
            <person name="Renuse S."/>
            <person name="Holt D."/>
            <person name="Pandey A."/>
            <person name="Papenfuss A.T."/>
            <person name="Fischer K."/>
        </authorList>
    </citation>
    <scope>NUCLEOTIDE SEQUENCE [LARGE SCALE GENOMIC DNA]</scope>
</reference>
<dbReference type="InterPro" id="IPR018186">
    <property type="entry name" value="TF_T-box_CS"/>
</dbReference>
<evidence type="ECO:0000313" key="10">
    <source>
        <dbReference type="EnsemblMetazoa" id="KAF7491677.1"/>
    </source>
</evidence>
<comment type="subcellular location">
    <subcellularLocation>
        <location evidence="1 6">Nucleus</location>
    </subcellularLocation>
</comment>
<evidence type="ECO:0000256" key="4">
    <source>
        <dbReference type="ARBA" id="ARBA00023163"/>
    </source>
</evidence>
<dbReference type="OrthoDB" id="7442607at2759"/>
<keyword evidence="3 6" id="KW-0238">DNA-binding</keyword>
<keyword evidence="4" id="KW-0804">Transcription</keyword>
<evidence type="ECO:0000313" key="9">
    <source>
        <dbReference type="EMBL" id="KAF7491677.1"/>
    </source>
</evidence>
<name>A0A834R9R2_SARSC</name>
<proteinExistence type="predicted"/>
<dbReference type="GO" id="GO:0000981">
    <property type="term" value="F:DNA-binding transcription factor activity, RNA polymerase II-specific"/>
    <property type="evidence" value="ECO:0007669"/>
    <property type="project" value="TreeGrafter"/>
</dbReference>
<feature type="compositionally biased region" description="Low complexity" evidence="7">
    <location>
        <begin position="37"/>
        <end position="59"/>
    </location>
</feature>
<feature type="region of interest" description="Disordered" evidence="7">
    <location>
        <begin position="18"/>
        <end position="141"/>
    </location>
</feature>
<evidence type="ECO:0000256" key="2">
    <source>
        <dbReference type="ARBA" id="ARBA00023015"/>
    </source>
</evidence>
<feature type="region of interest" description="Disordered" evidence="7">
    <location>
        <begin position="579"/>
        <end position="598"/>
    </location>
</feature>
<keyword evidence="5 6" id="KW-0539">Nucleus</keyword>
<dbReference type="InterPro" id="IPR008967">
    <property type="entry name" value="p53-like_TF_DNA-bd_sf"/>
</dbReference>
<reference evidence="9" key="2">
    <citation type="submission" date="2020-01" db="EMBL/GenBank/DDBJ databases">
        <authorList>
            <person name="Korhonen P.K.K."/>
            <person name="Guangxu M.G."/>
            <person name="Wang T.W."/>
            <person name="Stroehlein A.J.S."/>
            <person name="Young N.D."/>
            <person name="Ang C.-S.A."/>
            <person name="Fernando D.W.F."/>
            <person name="Lu H.L."/>
            <person name="Taylor S.T."/>
            <person name="Ehtesham M.E.M."/>
            <person name="Najaraj S.H.N."/>
            <person name="Harsha G.H.G."/>
            <person name="Madugundu A.M."/>
            <person name="Renuse S.R."/>
            <person name="Holt D.H."/>
            <person name="Pandey A.P."/>
            <person name="Papenfuss A.P."/>
            <person name="Gasser R.B.G."/>
            <person name="Fischer K.F."/>
        </authorList>
    </citation>
    <scope>NUCLEOTIDE SEQUENCE</scope>
    <source>
        <strain evidence="9">SSS_KF_BRIS2020</strain>
    </source>
</reference>
<evidence type="ECO:0000256" key="7">
    <source>
        <dbReference type="SAM" id="MobiDB-lite"/>
    </source>
</evidence>
<dbReference type="GO" id="GO:0005634">
    <property type="term" value="C:nucleus"/>
    <property type="evidence" value="ECO:0007669"/>
    <property type="project" value="UniProtKB-SubCell"/>
</dbReference>
<dbReference type="Gene3D" id="2.60.40.820">
    <property type="entry name" value="Transcription factor, T-box"/>
    <property type="match status" value="1"/>
</dbReference>
<dbReference type="InterPro" id="IPR036960">
    <property type="entry name" value="T-box_sf"/>
</dbReference>
<feature type="compositionally biased region" description="Basic residues" evidence="7">
    <location>
        <begin position="582"/>
        <end position="598"/>
    </location>
</feature>
<feature type="compositionally biased region" description="Basic and acidic residues" evidence="7">
    <location>
        <begin position="480"/>
        <end position="494"/>
    </location>
</feature>
<feature type="compositionally biased region" description="Low complexity" evidence="7">
    <location>
        <begin position="401"/>
        <end position="415"/>
    </location>
</feature>
<evidence type="ECO:0000259" key="8">
    <source>
        <dbReference type="PROSITE" id="PS50252"/>
    </source>
</evidence>
<feature type="compositionally biased region" description="Acidic residues" evidence="7">
    <location>
        <begin position="88"/>
        <end position="105"/>
    </location>
</feature>
<dbReference type="Pfam" id="PF00907">
    <property type="entry name" value="T-box"/>
    <property type="match status" value="2"/>
</dbReference>
<dbReference type="GO" id="GO:0000785">
    <property type="term" value="C:chromatin"/>
    <property type="evidence" value="ECO:0007669"/>
    <property type="project" value="TreeGrafter"/>
</dbReference>
<feature type="compositionally biased region" description="Low complexity" evidence="7">
    <location>
        <begin position="457"/>
        <end position="479"/>
    </location>
</feature>
<dbReference type="SMART" id="SM00425">
    <property type="entry name" value="TBOX"/>
    <property type="match status" value="1"/>
</dbReference>
<organism evidence="9">
    <name type="scientific">Sarcoptes scabiei</name>
    <name type="common">Itch mite</name>
    <name type="synonym">Acarus scabiei</name>
    <dbReference type="NCBI Taxonomy" id="52283"/>
    <lineage>
        <taxon>Eukaryota</taxon>
        <taxon>Metazoa</taxon>
        <taxon>Ecdysozoa</taxon>
        <taxon>Arthropoda</taxon>
        <taxon>Chelicerata</taxon>
        <taxon>Arachnida</taxon>
        <taxon>Acari</taxon>
        <taxon>Acariformes</taxon>
        <taxon>Sarcoptiformes</taxon>
        <taxon>Astigmata</taxon>
        <taxon>Psoroptidia</taxon>
        <taxon>Sarcoptoidea</taxon>
        <taxon>Sarcoptidae</taxon>
        <taxon>Sarcoptinae</taxon>
        <taxon>Sarcoptes</taxon>
    </lineage>
</organism>
<evidence type="ECO:0000256" key="3">
    <source>
        <dbReference type="ARBA" id="ARBA00023125"/>
    </source>
</evidence>
<keyword evidence="2" id="KW-0805">Transcription regulation</keyword>
<accession>A0A834R9R2</accession>
<reference evidence="10" key="3">
    <citation type="submission" date="2022-06" db="UniProtKB">
        <authorList>
            <consortium name="EnsemblMetazoa"/>
        </authorList>
    </citation>
    <scope>IDENTIFICATION</scope>
</reference>
<comment type="caution">
    <text evidence="6">Lacks conserved residue(s) required for the propagation of feature annotation.</text>
</comment>
<keyword evidence="11" id="KW-1185">Reference proteome</keyword>